<dbReference type="EMBL" id="JAPQER010000001">
    <property type="protein sequence ID" value="MCY6483049.1"/>
    <property type="molecule type" value="Genomic_DNA"/>
</dbReference>
<protein>
    <recommendedName>
        <fullName evidence="3">DUF3298 domain-containing protein</fullName>
    </recommendedName>
</protein>
<comment type="caution">
    <text evidence="1">The sequence shown here is derived from an EMBL/GenBank/DDBJ whole genome shotgun (WGS) entry which is preliminary data.</text>
</comment>
<evidence type="ECO:0000313" key="1">
    <source>
        <dbReference type="EMBL" id="MCY6483049.1"/>
    </source>
</evidence>
<gene>
    <name evidence="1" type="ORF">OW763_01610</name>
</gene>
<reference evidence="1" key="1">
    <citation type="submission" date="2022-12" db="EMBL/GenBank/DDBJ databases">
        <authorList>
            <person name="Wang J."/>
        </authorList>
    </citation>
    <scope>NUCLEOTIDE SEQUENCE</scope>
    <source>
        <strain evidence="1">HY-45-18</strain>
    </source>
</reference>
<evidence type="ECO:0000313" key="2">
    <source>
        <dbReference type="Proteomes" id="UP001078443"/>
    </source>
</evidence>
<dbReference type="Proteomes" id="UP001078443">
    <property type="component" value="Unassembled WGS sequence"/>
</dbReference>
<dbReference type="PROSITE" id="PS51257">
    <property type="entry name" value="PROKAR_LIPOPROTEIN"/>
    <property type="match status" value="1"/>
</dbReference>
<sequence length="227" mass="26083">MNMKKVLVYVMLGVSFTLVGCGAKKQAPTEQNQQQKVQKQQESSKLGYEVVSELLEIKDKHIKINYPQVKDYVGEILMDYMNQSLKKIVDQYNSDSYDDVNIDYEITKSNNEILSILYKGTGKIKDFGEIKIKDSMNLDMKSSNEINYESFIKNNDEVRKILDKKAKEQGIKEGLEAEGIRIYFKGDDVVFYYMPLDDDAKEFIEISIPSKELEGYVNTDFGEKPAS</sequence>
<proteinExistence type="predicted"/>
<evidence type="ECO:0008006" key="3">
    <source>
        <dbReference type="Google" id="ProtNLM"/>
    </source>
</evidence>
<dbReference type="RefSeq" id="WP_268039315.1">
    <property type="nucleotide sequence ID" value="NZ_JAPQER010000001.1"/>
</dbReference>
<accession>A0ABT4CVN6</accession>
<organism evidence="1 2">
    <name type="scientific">Clostridium aestuarii</name>
    <dbReference type="NCBI Taxonomy" id="338193"/>
    <lineage>
        <taxon>Bacteria</taxon>
        <taxon>Bacillati</taxon>
        <taxon>Bacillota</taxon>
        <taxon>Clostridia</taxon>
        <taxon>Eubacteriales</taxon>
        <taxon>Clostridiaceae</taxon>
        <taxon>Clostridium</taxon>
    </lineage>
</organism>
<name>A0ABT4CVN6_9CLOT</name>
<keyword evidence="2" id="KW-1185">Reference proteome</keyword>